<keyword evidence="4" id="KW-1185">Reference proteome</keyword>
<keyword evidence="2" id="KW-1133">Transmembrane helix</keyword>
<feature type="transmembrane region" description="Helical" evidence="2">
    <location>
        <begin position="90"/>
        <end position="110"/>
    </location>
</feature>
<dbReference type="Proteomes" id="UP001387364">
    <property type="component" value="Chromosome"/>
</dbReference>
<dbReference type="EC" id="3.4.23.-" evidence="1"/>
<dbReference type="EMBL" id="CP147404">
    <property type="protein sequence ID" value="WXB94260.1"/>
    <property type="molecule type" value="Genomic_DNA"/>
</dbReference>
<gene>
    <name evidence="3" type="primary">spoIIGA</name>
    <name evidence="3" type="ORF">WDJ61_06415</name>
</gene>
<keyword evidence="1" id="KW-0749">Sporulation</keyword>
<evidence type="ECO:0000256" key="1">
    <source>
        <dbReference type="PIRNR" id="PIRNR018571"/>
    </source>
</evidence>
<dbReference type="PIRSF" id="PIRSF018571">
    <property type="entry name" value="SpoIIGA"/>
    <property type="match status" value="1"/>
</dbReference>
<proteinExistence type="inferred from homology"/>
<dbReference type="InterPro" id="IPR005081">
    <property type="entry name" value="SpoIIGA"/>
</dbReference>
<accession>A0ABZ2NAF1</accession>
<comment type="function">
    <text evidence="1">Probable aspartic protease that is responsible for the proteolytic cleavage of the RNA polymerase sigma E factor (SigE/spoIIGB) to yield the active peptide in the mother cell during sporulation. Responds to a signal from the forespore that is triggered by the extracellular signal protein SpoIIR.</text>
</comment>
<keyword evidence="1" id="KW-0064">Aspartyl protease</keyword>
<reference evidence="3 4" key="1">
    <citation type="submission" date="2024-02" db="EMBL/GenBank/DDBJ databases">
        <title>Seven novel Bacillus-like species.</title>
        <authorList>
            <person name="Liu G."/>
        </authorList>
    </citation>
    <scope>NUCLEOTIDE SEQUENCE [LARGE SCALE GENOMIC DNA]</scope>
    <source>
        <strain evidence="3 4">FJAT-52991</strain>
    </source>
</reference>
<protein>
    <recommendedName>
        <fullName evidence="1">Sporulation sigma-E factor-processing peptidase</fullName>
        <ecNumber evidence="1">3.4.23.-</ecNumber>
    </recommendedName>
    <alternativeName>
        <fullName evidence="1">Membrane-associated aspartic protease</fullName>
    </alternativeName>
    <alternativeName>
        <fullName evidence="1">Stage II sporulation protein GA</fullName>
    </alternativeName>
</protein>
<keyword evidence="2" id="KW-0812">Transmembrane</keyword>
<comment type="subcellular location">
    <subcellularLocation>
        <location evidence="1">Cell membrane</location>
    </subcellularLocation>
</comment>
<keyword evidence="1" id="KW-0645">Protease</keyword>
<keyword evidence="1" id="KW-0378">Hydrolase</keyword>
<comment type="similarity">
    <text evidence="1">Belongs to the peptidase U4 family.</text>
</comment>
<feature type="transmembrane region" description="Helical" evidence="2">
    <location>
        <begin position="130"/>
        <end position="147"/>
    </location>
</feature>
<evidence type="ECO:0000256" key="2">
    <source>
        <dbReference type="SAM" id="Phobius"/>
    </source>
</evidence>
<feature type="transmembrane region" description="Helical" evidence="2">
    <location>
        <begin position="34"/>
        <end position="55"/>
    </location>
</feature>
<evidence type="ECO:0000313" key="3">
    <source>
        <dbReference type="EMBL" id="WXB94260.1"/>
    </source>
</evidence>
<dbReference type="NCBIfam" id="TIGR02854">
    <property type="entry name" value="spore_II_GA"/>
    <property type="match status" value="1"/>
</dbReference>
<dbReference type="RefSeq" id="WP_338753911.1">
    <property type="nucleotide sequence ID" value="NZ_CP147404.1"/>
</dbReference>
<feature type="transmembrane region" description="Helical" evidence="2">
    <location>
        <begin position="61"/>
        <end position="78"/>
    </location>
</feature>
<evidence type="ECO:0000313" key="4">
    <source>
        <dbReference type="Proteomes" id="UP001387364"/>
    </source>
</evidence>
<keyword evidence="1" id="KW-1003">Cell membrane</keyword>
<organism evidence="3 4">
    <name type="scientific">Bacillus kandeliae</name>
    <dbReference type="NCBI Taxonomy" id="3129297"/>
    <lineage>
        <taxon>Bacteria</taxon>
        <taxon>Bacillati</taxon>
        <taxon>Bacillota</taxon>
        <taxon>Bacilli</taxon>
        <taxon>Bacillales</taxon>
        <taxon>Bacillaceae</taxon>
        <taxon>Bacillus</taxon>
    </lineage>
</organism>
<feature type="transmembrane region" description="Helical" evidence="2">
    <location>
        <begin position="6"/>
        <end position="27"/>
    </location>
</feature>
<sequence length="308" mass="34889">MTLYLDALWLLNFLADCLLLWMSAIFLKRSAKWYRVVLGGLIGSISVFFIISPWAELTGHPVSKLALSIGMVLVAYGFKRWKFFFANLMALYFSTFLTGGMLLGAHYFLQFDMQLESDMFLASLRGIGDPISWIFVMFGFPLAWYFAKNRMDDFQTAQIQYDQLMDVTIEINGLVLLVKGLVDTGNQLQDPISKMPVMLVSTKGLEEQLPIEVMEGADQPERLLLDELCLPHEWVEKMRIVPAKSVGNAQQLLLAFKPDKVQICNGCKQIDLNKVLMSFTAVPLSSDDQFSCILHPKMVLPLSYEEVS</sequence>
<dbReference type="Pfam" id="PF03419">
    <property type="entry name" value="Peptidase_U4"/>
    <property type="match status" value="1"/>
</dbReference>
<keyword evidence="1 2" id="KW-0472">Membrane</keyword>
<name>A0ABZ2NAF1_9BACI</name>
<comment type="subunit">
    <text evidence="1">Self-associates. Interacts with SigE. Interacts with SpoIIR.</text>
</comment>